<organism evidence="1 2">
    <name type="scientific">Araneus ventricosus</name>
    <name type="common">Orbweaver spider</name>
    <name type="synonym">Epeira ventricosa</name>
    <dbReference type="NCBI Taxonomy" id="182803"/>
    <lineage>
        <taxon>Eukaryota</taxon>
        <taxon>Metazoa</taxon>
        <taxon>Ecdysozoa</taxon>
        <taxon>Arthropoda</taxon>
        <taxon>Chelicerata</taxon>
        <taxon>Arachnida</taxon>
        <taxon>Araneae</taxon>
        <taxon>Araneomorphae</taxon>
        <taxon>Entelegynae</taxon>
        <taxon>Araneoidea</taxon>
        <taxon>Araneidae</taxon>
        <taxon>Araneus</taxon>
    </lineage>
</organism>
<dbReference type="AlphaFoldDB" id="A0A4Y2LQ89"/>
<evidence type="ECO:0000313" key="1">
    <source>
        <dbReference type="EMBL" id="GBN16619.1"/>
    </source>
</evidence>
<keyword evidence="2" id="KW-1185">Reference proteome</keyword>
<dbReference type="OrthoDB" id="9979538at2759"/>
<gene>
    <name evidence="1" type="ORF">AVEN_93153_1</name>
</gene>
<sequence length="84" mass="9854">MLSSLSRSARQHSSELGFTKRSARRIWNLDLQFHPYILAVVQQLKPVDYAQSLNFAHEMEKIRKRLQNFFSNNGHHMGDVVFHS</sequence>
<name>A0A4Y2LQ89_ARAVE</name>
<dbReference type="Proteomes" id="UP000499080">
    <property type="component" value="Unassembled WGS sequence"/>
</dbReference>
<evidence type="ECO:0000313" key="2">
    <source>
        <dbReference type="Proteomes" id="UP000499080"/>
    </source>
</evidence>
<protein>
    <submittedName>
        <fullName evidence="1">Uncharacterized protein</fullName>
    </submittedName>
</protein>
<reference evidence="1 2" key="1">
    <citation type="journal article" date="2019" name="Sci. Rep.">
        <title>Orb-weaving spider Araneus ventricosus genome elucidates the spidroin gene catalogue.</title>
        <authorList>
            <person name="Kono N."/>
            <person name="Nakamura H."/>
            <person name="Ohtoshi R."/>
            <person name="Moran D.A.P."/>
            <person name="Shinohara A."/>
            <person name="Yoshida Y."/>
            <person name="Fujiwara M."/>
            <person name="Mori M."/>
            <person name="Tomita M."/>
            <person name="Arakawa K."/>
        </authorList>
    </citation>
    <scope>NUCLEOTIDE SEQUENCE [LARGE SCALE GENOMIC DNA]</scope>
</reference>
<proteinExistence type="predicted"/>
<accession>A0A4Y2LQ89</accession>
<comment type="caution">
    <text evidence="1">The sequence shown here is derived from an EMBL/GenBank/DDBJ whole genome shotgun (WGS) entry which is preliminary data.</text>
</comment>
<dbReference type="EMBL" id="BGPR01006171">
    <property type="protein sequence ID" value="GBN16619.1"/>
    <property type="molecule type" value="Genomic_DNA"/>
</dbReference>